<keyword evidence="3" id="KW-1185">Reference proteome</keyword>
<gene>
    <name evidence="2" type="ORF">D9756_009343</name>
</gene>
<organism evidence="2 3">
    <name type="scientific">Leucocoprinus leucothites</name>
    <dbReference type="NCBI Taxonomy" id="201217"/>
    <lineage>
        <taxon>Eukaryota</taxon>
        <taxon>Fungi</taxon>
        <taxon>Dikarya</taxon>
        <taxon>Basidiomycota</taxon>
        <taxon>Agaricomycotina</taxon>
        <taxon>Agaricomycetes</taxon>
        <taxon>Agaricomycetidae</taxon>
        <taxon>Agaricales</taxon>
        <taxon>Agaricineae</taxon>
        <taxon>Agaricaceae</taxon>
        <taxon>Leucocoprinus</taxon>
    </lineage>
</organism>
<dbReference type="PANTHER" id="PTHR21310">
    <property type="entry name" value="AMINOGLYCOSIDE PHOSPHOTRANSFERASE-RELATED-RELATED"/>
    <property type="match status" value="1"/>
</dbReference>
<feature type="domain" description="Aminoglycoside phosphotransferase" evidence="1">
    <location>
        <begin position="83"/>
        <end position="259"/>
    </location>
</feature>
<accession>A0A8H5FU70</accession>
<dbReference type="EMBL" id="JAACJO010000017">
    <property type="protein sequence ID" value="KAF5349286.1"/>
    <property type="molecule type" value="Genomic_DNA"/>
</dbReference>
<name>A0A8H5FU70_9AGAR</name>
<dbReference type="Gene3D" id="3.90.1200.10">
    <property type="match status" value="1"/>
</dbReference>
<evidence type="ECO:0000259" key="1">
    <source>
        <dbReference type="Pfam" id="PF01636"/>
    </source>
</evidence>
<dbReference type="InterPro" id="IPR051678">
    <property type="entry name" value="AGP_Transferase"/>
</dbReference>
<dbReference type="PANTHER" id="PTHR21310:SF55">
    <property type="entry name" value="AMINOGLYCOSIDE PHOSPHOTRANSFERASE DOMAIN-CONTAINING PROTEIN"/>
    <property type="match status" value="1"/>
</dbReference>
<dbReference type="Pfam" id="PF01636">
    <property type="entry name" value="APH"/>
    <property type="match status" value="1"/>
</dbReference>
<reference evidence="2 3" key="1">
    <citation type="journal article" date="2020" name="ISME J.">
        <title>Uncovering the hidden diversity of litter-decomposition mechanisms in mushroom-forming fungi.</title>
        <authorList>
            <person name="Floudas D."/>
            <person name="Bentzer J."/>
            <person name="Ahren D."/>
            <person name="Johansson T."/>
            <person name="Persson P."/>
            <person name="Tunlid A."/>
        </authorList>
    </citation>
    <scope>NUCLEOTIDE SEQUENCE [LARGE SCALE GENOMIC DNA]</scope>
    <source>
        <strain evidence="2 3">CBS 146.42</strain>
    </source>
</reference>
<dbReference type="OrthoDB" id="2906425at2759"/>
<proteinExistence type="predicted"/>
<protein>
    <recommendedName>
        <fullName evidence="1">Aminoglycoside phosphotransferase domain-containing protein</fullName>
    </recommendedName>
</protein>
<dbReference type="InterPro" id="IPR002575">
    <property type="entry name" value="Aminoglycoside_PTrfase"/>
</dbReference>
<dbReference type="CDD" id="cd05120">
    <property type="entry name" value="APH_ChoK_like"/>
    <property type="match status" value="1"/>
</dbReference>
<evidence type="ECO:0000313" key="3">
    <source>
        <dbReference type="Proteomes" id="UP000559027"/>
    </source>
</evidence>
<dbReference type="Proteomes" id="UP000559027">
    <property type="component" value="Unassembled WGS sequence"/>
</dbReference>
<dbReference type="AlphaFoldDB" id="A0A8H5FU70"/>
<dbReference type="SUPFAM" id="SSF56112">
    <property type="entry name" value="Protein kinase-like (PK-like)"/>
    <property type="match status" value="1"/>
</dbReference>
<comment type="caution">
    <text evidence="2">The sequence shown here is derived from an EMBL/GenBank/DDBJ whole genome shotgun (WGS) entry which is preliminary data.</text>
</comment>
<evidence type="ECO:0000313" key="2">
    <source>
        <dbReference type="EMBL" id="KAF5349286.1"/>
    </source>
</evidence>
<dbReference type="InterPro" id="IPR011009">
    <property type="entry name" value="Kinase-like_dom_sf"/>
</dbReference>
<sequence length="297" mass="33994">MIFIKRELPIAWVPKAQSSWMNYISKKIINALLAIGIYYRRYYGIREKHVNIFARQPFIQELPFGLIVKSTDRPAEESIATEAARAMGLPVARVLCYADYGPENEGHILMTRIPGETLWDVYKSYSNAELANIMTEVGSSLQRIRCFASPYGRAVCGPDGRGISTRAAPHGEWNRCESPEEYHDQMLQVVASLEPSYEDRLEEAHKIKTKSYRVVLAHGDLHPSNIMVNEGHLSGIIDWGAAGWYPEYWDFVHPMSLWPHVCQSEKDLLYKVPGGGNYHQECKSWHEIAWLGHYAFY</sequence>